<feature type="binding site" evidence="6">
    <location>
        <position position="144"/>
    </location>
    <ligand>
        <name>Ca(2+)</name>
        <dbReference type="ChEBI" id="CHEBI:29108"/>
    </ligand>
</feature>
<evidence type="ECO:0000256" key="4">
    <source>
        <dbReference type="ARBA" id="ARBA00022837"/>
    </source>
</evidence>
<dbReference type="HAMAP" id="MF_01222">
    <property type="entry name" value="Archease_arch"/>
    <property type="match status" value="1"/>
</dbReference>
<dbReference type="AlphaFoldDB" id="A0A3G1A6H3"/>
<feature type="binding site" evidence="6">
    <location>
        <position position="15"/>
    </location>
    <ligand>
        <name>Ca(2+)</name>
        <dbReference type="ChEBI" id="CHEBI:29108"/>
    </ligand>
</feature>
<evidence type="ECO:0000313" key="8">
    <source>
        <dbReference type="EMBL" id="AJB42570.1"/>
    </source>
</evidence>
<comment type="function">
    <text evidence="5 6">Activates the tRNA-splicing ligase complex by facilitating the enzymatic turnover of catalytic subunit RtcB. Acts by promoting the guanylylation of RtcB, a key intermediate step in tRNA ligation. Can also alter the NTP specificity of RtcB such that ATP, dGTP or ITP is used efficiently.</text>
</comment>
<dbReference type="InterPro" id="IPR002804">
    <property type="entry name" value="Archease"/>
</dbReference>
<protein>
    <recommendedName>
        <fullName evidence="6">Protein archease</fullName>
    </recommendedName>
</protein>
<dbReference type="GO" id="GO:0006388">
    <property type="term" value="P:tRNA splicing, via endonucleolytic cleavage and ligation"/>
    <property type="evidence" value="ECO:0007669"/>
    <property type="project" value="UniProtKB-UniRule"/>
</dbReference>
<dbReference type="RefSeq" id="WP_052887115.1">
    <property type="nucleotide sequence ID" value="NZ_CP007493.1"/>
</dbReference>
<evidence type="ECO:0000256" key="6">
    <source>
        <dbReference type="HAMAP-Rule" id="MF_01222"/>
    </source>
</evidence>
<dbReference type="InterPro" id="IPR022952">
    <property type="entry name" value="Archease_arc"/>
</dbReference>
<dbReference type="InterPro" id="IPR036820">
    <property type="entry name" value="Archease_dom_sf"/>
</dbReference>
<dbReference type="GO" id="GO:0005509">
    <property type="term" value="F:calcium ion binding"/>
    <property type="evidence" value="ECO:0007669"/>
    <property type="project" value="UniProtKB-UniRule"/>
</dbReference>
<evidence type="ECO:0000256" key="1">
    <source>
        <dbReference type="ARBA" id="ARBA00007963"/>
    </source>
</evidence>
<organism evidence="8 9">
    <name type="scientific">Thermofilum adornatum 1505</name>
    <dbReference type="NCBI Taxonomy" id="697581"/>
    <lineage>
        <taxon>Archaea</taxon>
        <taxon>Thermoproteota</taxon>
        <taxon>Thermoprotei</taxon>
        <taxon>Thermofilales</taxon>
        <taxon>Thermofilaceae</taxon>
        <taxon>Thermofilum</taxon>
    </lineage>
</organism>
<dbReference type="PANTHER" id="PTHR12682:SF11">
    <property type="entry name" value="PROTEIN ARCHEASE"/>
    <property type="match status" value="1"/>
</dbReference>
<evidence type="ECO:0000259" key="7">
    <source>
        <dbReference type="Pfam" id="PF01951"/>
    </source>
</evidence>
<keyword evidence="2 6" id="KW-0819">tRNA processing</keyword>
<accession>A0A3G1A6H3</accession>
<proteinExistence type="inferred from homology"/>
<evidence type="ECO:0000256" key="2">
    <source>
        <dbReference type="ARBA" id="ARBA00022694"/>
    </source>
</evidence>
<dbReference type="Pfam" id="PF01951">
    <property type="entry name" value="Archease"/>
    <property type="match status" value="1"/>
</dbReference>
<dbReference type="Proteomes" id="UP000266720">
    <property type="component" value="Chromosome"/>
</dbReference>
<dbReference type="STRING" id="697581.TCARB_1528"/>
<feature type="binding site" evidence="6">
    <location>
        <position position="145"/>
    </location>
    <ligand>
        <name>Ca(2+)</name>
        <dbReference type="ChEBI" id="CHEBI:29108"/>
    </ligand>
</feature>
<reference evidence="9" key="1">
    <citation type="book" date="2010" name="EXTREMOPHILES" publisher="0:0-0">
        <title>Complete genome sequences of ten hyperthermophilic archaea reveal their metabolic capabilities and possible ecological roles.</title>
        <editorList>
            <person name="?"/>
        </editorList>
        <authorList>
            <person name="Ravin N.V."/>
            <person name="Mardanov A.V."/>
            <person name="Bonch-Osmolovskaya E.A."/>
            <person name="Skryabin K.G."/>
        </authorList>
    </citation>
    <scope>NUCLEOTIDE SEQUENCE [LARGE SCALE GENOMIC DNA]</scope>
    <source>
        <strain evidence="9">1505</strain>
    </source>
</reference>
<dbReference type="PANTHER" id="PTHR12682">
    <property type="entry name" value="ARCHEASE"/>
    <property type="match status" value="1"/>
</dbReference>
<sequence length="145" mass="16607">MEKKIGFELLPHTADITVRAVGRSLEEAFAYAVIGLFGVMTNVESIEPREKREVTAEGFDLENLLYNFLEKILFLFDTEQFLVSRVDNIAIEPQQDGYIVKATVSGERFDPERHESRVLVKAITYHGMRIYQEGGLYVVEYTPDI</sequence>
<evidence type="ECO:0000256" key="5">
    <source>
        <dbReference type="ARBA" id="ARBA00024970"/>
    </source>
</evidence>
<feature type="domain" description="Archease" evidence="7">
    <location>
        <begin position="7"/>
        <end position="145"/>
    </location>
</feature>
<gene>
    <name evidence="8" type="ORF">TCARB_1528</name>
</gene>
<name>A0A3G1A6H3_9CREN</name>
<dbReference type="KEGG" id="tcb:TCARB_1528"/>
<keyword evidence="3 6" id="KW-0479">Metal-binding</keyword>
<dbReference type="SUPFAM" id="SSF69819">
    <property type="entry name" value="MTH1598-like"/>
    <property type="match status" value="1"/>
</dbReference>
<dbReference type="EMBL" id="CP007493">
    <property type="protein sequence ID" value="AJB42570.1"/>
    <property type="molecule type" value="Genomic_DNA"/>
</dbReference>
<comment type="similarity">
    <text evidence="1 6">Belongs to the archease family.</text>
</comment>
<dbReference type="Gene3D" id="3.55.10.10">
    <property type="entry name" value="Archease domain"/>
    <property type="match status" value="1"/>
</dbReference>
<evidence type="ECO:0000313" key="9">
    <source>
        <dbReference type="Proteomes" id="UP000266720"/>
    </source>
</evidence>
<evidence type="ECO:0000256" key="3">
    <source>
        <dbReference type="ARBA" id="ARBA00022723"/>
    </source>
</evidence>
<dbReference type="NCBIfam" id="NF001617">
    <property type="entry name" value="PRK00407.1"/>
    <property type="match status" value="1"/>
</dbReference>
<dbReference type="InterPro" id="IPR023572">
    <property type="entry name" value="Archease_dom"/>
</dbReference>
<dbReference type="GeneID" id="25406927"/>
<keyword evidence="4 6" id="KW-0106">Calcium</keyword>